<dbReference type="Proteomes" id="UP000219048">
    <property type="component" value="Unassembled WGS sequence"/>
</dbReference>
<dbReference type="Pfam" id="PF07883">
    <property type="entry name" value="Cupin_2"/>
    <property type="match status" value="1"/>
</dbReference>
<evidence type="ECO:0000256" key="1">
    <source>
        <dbReference type="ARBA" id="ARBA00023015"/>
    </source>
</evidence>
<dbReference type="OrthoDB" id="1410704at2"/>
<evidence type="ECO:0000313" key="6">
    <source>
        <dbReference type="Proteomes" id="UP000219048"/>
    </source>
</evidence>
<dbReference type="InterPro" id="IPR011051">
    <property type="entry name" value="RmlC_Cupin_sf"/>
</dbReference>
<sequence>MKVYAFRIPKKPGENIVVQLDKGPVFFDKLHQHEEIQISQIINGKGKLIVGDSVHSFENGDFFVIGSGIPHLFKSIEGEEDSHMISLFFSKDSFGSSFFENQEMYDLKSFFTHSESGFKLESKNNMVQGYMEDIVTMGNFSRFIHFLQLLKKVSSLHKIKLSNFVHPKEISNDQGERLRSVYDFVMRNFNQKIELEMISELVHMTPNAFCRFFKQRTNKTFFKFLIEVRVEHACQLLLHNHDLTVADIANLSGFNSISNFNRKFKEIKGMNPLMFTKQLN</sequence>
<reference evidence="6" key="1">
    <citation type="submission" date="2017-09" db="EMBL/GenBank/DDBJ databases">
        <authorList>
            <person name="Varghese N."/>
            <person name="Submissions S."/>
        </authorList>
    </citation>
    <scope>NUCLEOTIDE SEQUENCE [LARGE SCALE GENOMIC DNA]</scope>
    <source>
        <strain evidence="6">DSM 25885</strain>
    </source>
</reference>
<keyword evidence="1" id="KW-0805">Transcription regulation</keyword>
<dbReference type="Gene3D" id="2.60.120.10">
    <property type="entry name" value="Jelly Rolls"/>
    <property type="match status" value="1"/>
</dbReference>
<dbReference type="PANTHER" id="PTHR43280">
    <property type="entry name" value="ARAC-FAMILY TRANSCRIPTIONAL REGULATOR"/>
    <property type="match status" value="1"/>
</dbReference>
<dbReference type="InterPro" id="IPR013096">
    <property type="entry name" value="Cupin_2"/>
</dbReference>
<organism evidence="5 6">
    <name type="scientific">Flagellimonas pacifica</name>
    <dbReference type="NCBI Taxonomy" id="1247520"/>
    <lineage>
        <taxon>Bacteria</taxon>
        <taxon>Pseudomonadati</taxon>
        <taxon>Bacteroidota</taxon>
        <taxon>Flavobacteriia</taxon>
        <taxon>Flavobacteriales</taxon>
        <taxon>Flavobacteriaceae</taxon>
        <taxon>Flagellimonas</taxon>
    </lineage>
</organism>
<evidence type="ECO:0000259" key="4">
    <source>
        <dbReference type="PROSITE" id="PS01124"/>
    </source>
</evidence>
<dbReference type="Pfam" id="PF12833">
    <property type="entry name" value="HTH_18"/>
    <property type="match status" value="1"/>
</dbReference>
<dbReference type="InterPro" id="IPR018060">
    <property type="entry name" value="HTH_AraC"/>
</dbReference>
<dbReference type="InterPro" id="IPR018062">
    <property type="entry name" value="HTH_AraC-typ_CS"/>
</dbReference>
<dbReference type="GO" id="GO:0043565">
    <property type="term" value="F:sequence-specific DNA binding"/>
    <property type="evidence" value="ECO:0007669"/>
    <property type="project" value="InterPro"/>
</dbReference>
<dbReference type="EMBL" id="OBEH01000002">
    <property type="protein sequence ID" value="SNY99737.1"/>
    <property type="molecule type" value="Genomic_DNA"/>
</dbReference>
<name>A0A285MT73_9FLAO</name>
<dbReference type="PROSITE" id="PS00041">
    <property type="entry name" value="HTH_ARAC_FAMILY_1"/>
    <property type="match status" value="1"/>
</dbReference>
<dbReference type="SMART" id="SM00342">
    <property type="entry name" value="HTH_ARAC"/>
    <property type="match status" value="1"/>
</dbReference>
<proteinExistence type="predicted"/>
<evidence type="ECO:0000256" key="3">
    <source>
        <dbReference type="ARBA" id="ARBA00023163"/>
    </source>
</evidence>
<evidence type="ECO:0000313" key="5">
    <source>
        <dbReference type="EMBL" id="SNY99737.1"/>
    </source>
</evidence>
<keyword evidence="6" id="KW-1185">Reference proteome</keyword>
<dbReference type="PROSITE" id="PS01124">
    <property type="entry name" value="HTH_ARAC_FAMILY_2"/>
    <property type="match status" value="1"/>
</dbReference>
<dbReference type="SUPFAM" id="SSF51182">
    <property type="entry name" value="RmlC-like cupins"/>
    <property type="match status" value="1"/>
</dbReference>
<dbReference type="RefSeq" id="WP_097045212.1">
    <property type="nucleotide sequence ID" value="NZ_OBEH01000002.1"/>
</dbReference>
<evidence type="ECO:0000256" key="2">
    <source>
        <dbReference type="ARBA" id="ARBA00023125"/>
    </source>
</evidence>
<gene>
    <name evidence="5" type="ORF">SAMN06265377_1550</name>
</gene>
<dbReference type="InterPro" id="IPR009057">
    <property type="entry name" value="Homeodomain-like_sf"/>
</dbReference>
<dbReference type="PANTHER" id="PTHR43280:SF2">
    <property type="entry name" value="HTH-TYPE TRANSCRIPTIONAL REGULATOR EXSA"/>
    <property type="match status" value="1"/>
</dbReference>
<accession>A0A285MT73</accession>
<keyword evidence="2" id="KW-0238">DNA-binding</keyword>
<dbReference type="InterPro" id="IPR014710">
    <property type="entry name" value="RmlC-like_jellyroll"/>
</dbReference>
<keyword evidence="3" id="KW-0804">Transcription</keyword>
<dbReference type="Gene3D" id="1.10.10.60">
    <property type="entry name" value="Homeodomain-like"/>
    <property type="match status" value="2"/>
</dbReference>
<dbReference type="GO" id="GO:0003700">
    <property type="term" value="F:DNA-binding transcription factor activity"/>
    <property type="evidence" value="ECO:0007669"/>
    <property type="project" value="InterPro"/>
</dbReference>
<dbReference type="AlphaFoldDB" id="A0A285MT73"/>
<feature type="domain" description="HTH araC/xylS-type" evidence="4">
    <location>
        <begin position="179"/>
        <end position="278"/>
    </location>
</feature>
<dbReference type="SUPFAM" id="SSF46689">
    <property type="entry name" value="Homeodomain-like"/>
    <property type="match status" value="2"/>
</dbReference>
<protein>
    <submittedName>
        <fullName evidence="5">Transcriptional regulator, AraC family</fullName>
    </submittedName>
</protein>